<evidence type="ECO:0000313" key="2">
    <source>
        <dbReference type="EMBL" id="TEB33433.1"/>
    </source>
</evidence>
<evidence type="ECO:0000313" key="3">
    <source>
        <dbReference type="Proteomes" id="UP000298030"/>
    </source>
</evidence>
<proteinExistence type="predicted"/>
<organism evidence="2 3">
    <name type="scientific">Coprinellus micaceus</name>
    <name type="common">Glistening ink-cap mushroom</name>
    <name type="synonym">Coprinus micaceus</name>
    <dbReference type="NCBI Taxonomy" id="71717"/>
    <lineage>
        <taxon>Eukaryota</taxon>
        <taxon>Fungi</taxon>
        <taxon>Dikarya</taxon>
        <taxon>Basidiomycota</taxon>
        <taxon>Agaricomycotina</taxon>
        <taxon>Agaricomycetes</taxon>
        <taxon>Agaricomycetidae</taxon>
        <taxon>Agaricales</taxon>
        <taxon>Agaricineae</taxon>
        <taxon>Psathyrellaceae</taxon>
        <taxon>Coprinellus</taxon>
    </lineage>
</organism>
<evidence type="ECO:0000256" key="1">
    <source>
        <dbReference type="SAM" id="MobiDB-lite"/>
    </source>
</evidence>
<comment type="caution">
    <text evidence="2">The sequence shown here is derived from an EMBL/GenBank/DDBJ whole genome shotgun (WGS) entry which is preliminary data.</text>
</comment>
<reference evidence="2 3" key="1">
    <citation type="journal article" date="2019" name="Nat. Ecol. Evol.">
        <title>Megaphylogeny resolves global patterns of mushroom evolution.</title>
        <authorList>
            <person name="Varga T."/>
            <person name="Krizsan K."/>
            <person name="Foldi C."/>
            <person name="Dima B."/>
            <person name="Sanchez-Garcia M."/>
            <person name="Sanchez-Ramirez S."/>
            <person name="Szollosi G.J."/>
            <person name="Szarkandi J.G."/>
            <person name="Papp V."/>
            <person name="Albert L."/>
            <person name="Andreopoulos W."/>
            <person name="Angelini C."/>
            <person name="Antonin V."/>
            <person name="Barry K.W."/>
            <person name="Bougher N.L."/>
            <person name="Buchanan P."/>
            <person name="Buyck B."/>
            <person name="Bense V."/>
            <person name="Catcheside P."/>
            <person name="Chovatia M."/>
            <person name="Cooper J."/>
            <person name="Damon W."/>
            <person name="Desjardin D."/>
            <person name="Finy P."/>
            <person name="Geml J."/>
            <person name="Haridas S."/>
            <person name="Hughes K."/>
            <person name="Justo A."/>
            <person name="Karasinski D."/>
            <person name="Kautmanova I."/>
            <person name="Kiss B."/>
            <person name="Kocsube S."/>
            <person name="Kotiranta H."/>
            <person name="LaButti K.M."/>
            <person name="Lechner B.E."/>
            <person name="Liimatainen K."/>
            <person name="Lipzen A."/>
            <person name="Lukacs Z."/>
            <person name="Mihaltcheva S."/>
            <person name="Morgado L.N."/>
            <person name="Niskanen T."/>
            <person name="Noordeloos M.E."/>
            <person name="Ohm R.A."/>
            <person name="Ortiz-Santana B."/>
            <person name="Ovrebo C."/>
            <person name="Racz N."/>
            <person name="Riley R."/>
            <person name="Savchenko A."/>
            <person name="Shiryaev A."/>
            <person name="Soop K."/>
            <person name="Spirin V."/>
            <person name="Szebenyi C."/>
            <person name="Tomsovsky M."/>
            <person name="Tulloss R.E."/>
            <person name="Uehling J."/>
            <person name="Grigoriev I.V."/>
            <person name="Vagvolgyi C."/>
            <person name="Papp T."/>
            <person name="Martin F.M."/>
            <person name="Miettinen O."/>
            <person name="Hibbett D.S."/>
            <person name="Nagy L.G."/>
        </authorList>
    </citation>
    <scope>NUCLEOTIDE SEQUENCE [LARGE SCALE GENOMIC DNA]</scope>
    <source>
        <strain evidence="2 3">FP101781</strain>
    </source>
</reference>
<dbReference type="OrthoDB" id="2687798at2759"/>
<dbReference type="EMBL" id="QPFP01000012">
    <property type="protein sequence ID" value="TEB33433.1"/>
    <property type="molecule type" value="Genomic_DNA"/>
</dbReference>
<dbReference type="AlphaFoldDB" id="A0A4Y7TGY4"/>
<feature type="region of interest" description="Disordered" evidence="1">
    <location>
        <begin position="154"/>
        <end position="184"/>
    </location>
</feature>
<protein>
    <submittedName>
        <fullName evidence="2">Uncharacterized protein</fullName>
    </submittedName>
</protein>
<name>A0A4Y7TGY4_COPMI</name>
<keyword evidence="3" id="KW-1185">Reference proteome</keyword>
<accession>A0A4Y7TGY4</accession>
<gene>
    <name evidence="2" type="ORF">FA13DRAFT_1789886</name>
</gene>
<feature type="region of interest" description="Disordered" evidence="1">
    <location>
        <begin position="76"/>
        <end position="116"/>
    </location>
</feature>
<sequence length="280" mass="30218">MASSPKSQVHPRYQSVFTDPSFIISSAAMIPNNQNLARIVATQRSICAVSRTGRSTNPPTINGALYYQQTRGIRVAQSSRVPPAPDWTTEKSNGPPPPSSSLETNSSGPPRDFPNTLDRYVINTFSQGIVLDAESRNKLDPQYVSAAGGREVRLRGSGSPLDAASAENGVTQMRPRHTGRGNKEGVGFVEQVGSASATARWFEKGWRPMDVGTGMPLEPEVTAREEVEDVVEDVGGKTEAERMLSREVFARAPGLKMGRGLAQEHFENARAAALARKLVG</sequence>
<dbReference type="Proteomes" id="UP000298030">
    <property type="component" value="Unassembled WGS sequence"/>
</dbReference>